<accession>A0ABW5AGI8</accession>
<sequence length="129" mass="13614">MRFSRAALLAATFVTAALVAVGLSACKLEKSTGYIEIRTVPANPPPHLKLILDSEPLEPLKKGAAVLRQQVGTHKLAVAGSGDPLPLCELVVKKDRITTVTVSLLDRPPRCQCRAATGTDAASNKKCEG</sequence>
<evidence type="ECO:0000313" key="1">
    <source>
        <dbReference type="EMBL" id="MFD2182009.1"/>
    </source>
</evidence>
<proteinExistence type="predicted"/>
<evidence type="ECO:0008006" key="3">
    <source>
        <dbReference type="Google" id="ProtNLM"/>
    </source>
</evidence>
<dbReference type="RefSeq" id="WP_378477192.1">
    <property type="nucleotide sequence ID" value="NZ_JBHUIW010000006.1"/>
</dbReference>
<organism evidence="1 2">
    <name type="scientific">Rhodoplanes azumiensis</name>
    <dbReference type="NCBI Taxonomy" id="1897628"/>
    <lineage>
        <taxon>Bacteria</taxon>
        <taxon>Pseudomonadati</taxon>
        <taxon>Pseudomonadota</taxon>
        <taxon>Alphaproteobacteria</taxon>
        <taxon>Hyphomicrobiales</taxon>
        <taxon>Nitrobacteraceae</taxon>
        <taxon>Rhodoplanes</taxon>
    </lineage>
</organism>
<comment type="caution">
    <text evidence="1">The sequence shown here is derived from an EMBL/GenBank/DDBJ whole genome shotgun (WGS) entry which is preliminary data.</text>
</comment>
<dbReference type="EMBL" id="JBHUIW010000006">
    <property type="protein sequence ID" value="MFD2182009.1"/>
    <property type="molecule type" value="Genomic_DNA"/>
</dbReference>
<protein>
    <recommendedName>
        <fullName evidence="3">Lipoprotein</fullName>
    </recommendedName>
</protein>
<dbReference type="Proteomes" id="UP001597314">
    <property type="component" value="Unassembled WGS sequence"/>
</dbReference>
<reference evidence="2" key="1">
    <citation type="journal article" date="2019" name="Int. J. Syst. Evol. Microbiol.">
        <title>The Global Catalogue of Microorganisms (GCM) 10K type strain sequencing project: providing services to taxonomists for standard genome sequencing and annotation.</title>
        <authorList>
            <consortium name="The Broad Institute Genomics Platform"/>
            <consortium name="The Broad Institute Genome Sequencing Center for Infectious Disease"/>
            <person name="Wu L."/>
            <person name="Ma J."/>
        </authorList>
    </citation>
    <scope>NUCLEOTIDE SEQUENCE [LARGE SCALE GENOMIC DNA]</scope>
    <source>
        <strain evidence="2">CGMCC 1.6774</strain>
    </source>
</reference>
<keyword evidence="2" id="KW-1185">Reference proteome</keyword>
<evidence type="ECO:0000313" key="2">
    <source>
        <dbReference type="Proteomes" id="UP001597314"/>
    </source>
</evidence>
<dbReference type="PROSITE" id="PS51257">
    <property type="entry name" value="PROKAR_LIPOPROTEIN"/>
    <property type="match status" value="1"/>
</dbReference>
<name>A0ABW5AGI8_9BRAD</name>
<gene>
    <name evidence="1" type="ORF">ACFSOX_07585</name>
</gene>